<dbReference type="Pfam" id="PF00225">
    <property type="entry name" value="Kinesin"/>
    <property type="match status" value="1"/>
</dbReference>
<keyword evidence="3" id="KW-0067">ATP-binding</keyword>
<dbReference type="GO" id="GO:0008017">
    <property type="term" value="F:microtubule binding"/>
    <property type="evidence" value="ECO:0007669"/>
    <property type="project" value="InterPro"/>
</dbReference>
<evidence type="ECO:0000256" key="5">
    <source>
        <dbReference type="SAM" id="MobiDB-lite"/>
    </source>
</evidence>
<evidence type="ECO:0000313" key="8">
    <source>
        <dbReference type="Proteomes" id="UP001472866"/>
    </source>
</evidence>
<evidence type="ECO:0000259" key="6">
    <source>
        <dbReference type="PROSITE" id="PS50067"/>
    </source>
</evidence>
<evidence type="ECO:0000256" key="4">
    <source>
        <dbReference type="SAM" id="Coils"/>
    </source>
</evidence>
<sequence>MTEDYESDNSRVNVFVRVRPAKGKEEKATRQASVKSLRISVTKKSEKTFVYDRLFGEKDGQQAVYDVVGRPVIQDVLKGCNGCIMAYGQTGAGKTHSLLNMANGGSGTGEVNQPGLVPRIVTDLYISMAADFMGMFTVSVAMCQIYNEQIDDLLKPKNTNLRLTMTNDKSWEVDGLSWYKCKTPEYLLSVISNGRKRLVYAETEMNKHSSRSHAVLMIKVQRHNRSDVERKEQIEKEAAEQESDGEEGGSKAEVVLRGRQGILSIIDLAGSERVKKSKSSGIQFTEAKKINNSLLVLGQCIQALAFKKGHIPYRDSALTKFLEPSLRGTARVNLLVCVAPERTHANESISTLEFAHRAMSVATNPTVNEMTVCTSPKELIADLATAASVVQLEQTEALQRITGENMRMEEELKTLKGENEAAAKGNQQKATEIKDLKAKHADLTAKFQDLERDTIRITTEALVKEQDLRSERSKLDAERDLSARLTRENGTLKRQLSEALATISRLQGDLASQQTQLREHIERIQWIEESIGSHETGAAEIEGKMQCMVDILDQTSTKIEGLEGALTEARAKAHVLGERCHSDKSQWTSEKGVLHALVNSMQKKLAQREEEQRDFESRACAAAMAERILWNVLRECKEREIEAEKAQVKVGVEVSAKTKAAHIDSLDEWLKCGIPVIKWGRNNKPYPRLVRVSADGKSLEWMKMGGKGGWGSQGDRGVRSFPLKDISSINTSEAGKSAREVLYTVEVGLPERVVRMDLASPKGFLWFHTLKSRGLNIR</sequence>
<dbReference type="GO" id="GO:0007018">
    <property type="term" value="P:microtubule-based movement"/>
    <property type="evidence" value="ECO:0007669"/>
    <property type="project" value="InterPro"/>
</dbReference>
<feature type="compositionally biased region" description="Basic and acidic residues" evidence="5">
    <location>
        <begin position="226"/>
        <end position="239"/>
    </location>
</feature>
<dbReference type="AlphaFoldDB" id="A0AAX4PFL8"/>
<dbReference type="InterPro" id="IPR027640">
    <property type="entry name" value="Kinesin-like_fam"/>
</dbReference>
<evidence type="ECO:0000256" key="2">
    <source>
        <dbReference type="ARBA" id="ARBA00023175"/>
    </source>
</evidence>
<dbReference type="PROSITE" id="PS50067">
    <property type="entry name" value="KINESIN_MOTOR_2"/>
    <property type="match status" value="1"/>
</dbReference>
<feature type="domain" description="Kinesin motor" evidence="6">
    <location>
        <begin position="11"/>
        <end position="361"/>
    </location>
</feature>
<dbReference type="GO" id="GO:0003777">
    <property type="term" value="F:microtubule motor activity"/>
    <property type="evidence" value="ECO:0007669"/>
    <property type="project" value="InterPro"/>
</dbReference>
<comment type="similarity">
    <text evidence="3">Belongs to the TRAFAC class myosin-kinesin ATPase superfamily. Kinesin family.</text>
</comment>
<reference evidence="7 8" key="1">
    <citation type="submission" date="2024-03" db="EMBL/GenBank/DDBJ databases">
        <title>Complete genome sequence of the green alga Chloropicon roscoffensis RCC1871.</title>
        <authorList>
            <person name="Lemieux C."/>
            <person name="Pombert J.-F."/>
            <person name="Otis C."/>
            <person name="Turmel M."/>
        </authorList>
    </citation>
    <scope>NUCLEOTIDE SEQUENCE [LARGE SCALE GENOMIC DNA]</scope>
    <source>
        <strain evidence="7 8">RCC1871</strain>
    </source>
</reference>
<dbReference type="InterPro" id="IPR001752">
    <property type="entry name" value="Kinesin_motor_dom"/>
</dbReference>
<evidence type="ECO:0000256" key="3">
    <source>
        <dbReference type="PROSITE-ProRule" id="PRU00283"/>
    </source>
</evidence>
<feature type="coiled-coil region" evidence="4">
    <location>
        <begin position="398"/>
        <end position="453"/>
    </location>
</feature>
<evidence type="ECO:0000313" key="7">
    <source>
        <dbReference type="EMBL" id="WZN64719.1"/>
    </source>
</evidence>
<dbReference type="InterPro" id="IPR036961">
    <property type="entry name" value="Kinesin_motor_dom_sf"/>
</dbReference>
<dbReference type="Proteomes" id="UP001472866">
    <property type="component" value="Chromosome 10"/>
</dbReference>
<keyword evidence="1 4" id="KW-0175">Coiled coil</keyword>
<keyword evidence="3" id="KW-0547">Nucleotide-binding</keyword>
<protein>
    <submittedName>
        <fullName evidence="7">Kinesin-like protein</fullName>
    </submittedName>
</protein>
<keyword evidence="8" id="KW-1185">Reference proteome</keyword>
<keyword evidence="2 3" id="KW-0505">Motor protein</keyword>
<dbReference type="SMART" id="SM00129">
    <property type="entry name" value="KISc"/>
    <property type="match status" value="1"/>
</dbReference>
<feature type="region of interest" description="Disordered" evidence="5">
    <location>
        <begin position="226"/>
        <end position="251"/>
    </location>
</feature>
<dbReference type="SUPFAM" id="SSF52540">
    <property type="entry name" value="P-loop containing nucleoside triphosphate hydrolases"/>
    <property type="match status" value="1"/>
</dbReference>
<dbReference type="PANTHER" id="PTHR47968">
    <property type="entry name" value="CENTROMERE PROTEIN E"/>
    <property type="match status" value="1"/>
</dbReference>
<dbReference type="CDD" id="cd00106">
    <property type="entry name" value="KISc"/>
    <property type="match status" value="1"/>
</dbReference>
<proteinExistence type="inferred from homology"/>
<dbReference type="InterPro" id="IPR027417">
    <property type="entry name" value="P-loop_NTPase"/>
</dbReference>
<feature type="binding site" evidence="3">
    <location>
        <begin position="88"/>
        <end position="95"/>
    </location>
    <ligand>
        <name>ATP</name>
        <dbReference type="ChEBI" id="CHEBI:30616"/>
    </ligand>
</feature>
<accession>A0AAX4PFL8</accession>
<dbReference type="PANTHER" id="PTHR47968:SF75">
    <property type="entry name" value="CENTROMERE-ASSOCIATED PROTEIN E"/>
    <property type="match status" value="1"/>
</dbReference>
<organism evidence="7 8">
    <name type="scientific">Chloropicon roscoffensis</name>
    <dbReference type="NCBI Taxonomy" id="1461544"/>
    <lineage>
        <taxon>Eukaryota</taxon>
        <taxon>Viridiplantae</taxon>
        <taxon>Chlorophyta</taxon>
        <taxon>Chloropicophyceae</taxon>
        <taxon>Chloropicales</taxon>
        <taxon>Chloropicaceae</taxon>
        <taxon>Chloropicon</taxon>
    </lineage>
</organism>
<evidence type="ECO:0000256" key="1">
    <source>
        <dbReference type="ARBA" id="ARBA00023054"/>
    </source>
</evidence>
<gene>
    <name evidence="7" type="ORF">HKI87_10g62760</name>
</gene>
<dbReference type="Gene3D" id="3.40.850.10">
    <property type="entry name" value="Kinesin motor domain"/>
    <property type="match status" value="1"/>
</dbReference>
<dbReference type="GO" id="GO:0005524">
    <property type="term" value="F:ATP binding"/>
    <property type="evidence" value="ECO:0007669"/>
    <property type="project" value="UniProtKB-UniRule"/>
</dbReference>
<dbReference type="EMBL" id="CP151510">
    <property type="protein sequence ID" value="WZN64719.1"/>
    <property type="molecule type" value="Genomic_DNA"/>
</dbReference>
<name>A0AAX4PFL8_9CHLO</name>
<dbReference type="PRINTS" id="PR00380">
    <property type="entry name" value="KINESINHEAVY"/>
</dbReference>